<protein>
    <submittedName>
        <fullName evidence="3">Peptide-N4-(N-acetyl-beta-glucosaminyl)asparagine amidase A</fullName>
    </submittedName>
</protein>
<reference evidence="3 4" key="1">
    <citation type="journal article" date="2014" name="PLoS ONE">
        <title>De novo Genome Assembly of the Fungal Plant Pathogen Pyrenophora semeniperda.</title>
        <authorList>
            <person name="Soliai M.M."/>
            <person name="Meyer S.E."/>
            <person name="Udall J.A."/>
            <person name="Elzinga D.E."/>
            <person name="Hermansen R.A."/>
            <person name="Bodily P.M."/>
            <person name="Hart A.A."/>
            <person name="Coleman C.E."/>
        </authorList>
    </citation>
    <scope>NUCLEOTIDE SEQUENCE [LARGE SCALE GENOMIC DNA]</scope>
    <source>
        <strain evidence="3 4">CCB06</strain>
        <tissue evidence="3">Mycelium</tissue>
    </source>
</reference>
<proteinExistence type="predicted"/>
<name>A0A3M7LV78_9PLEO</name>
<evidence type="ECO:0000259" key="2">
    <source>
        <dbReference type="Pfam" id="PF12222"/>
    </source>
</evidence>
<dbReference type="InterPro" id="IPR021102">
    <property type="entry name" value="PNGase_A"/>
</dbReference>
<dbReference type="OrthoDB" id="1612078at2759"/>
<dbReference type="Proteomes" id="UP000265663">
    <property type="component" value="Unassembled WGS sequence"/>
</dbReference>
<dbReference type="EMBL" id="KE747806">
    <property type="protein sequence ID" value="RMZ66052.1"/>
    <property type="molecule type" value="Genomic_DNA"/>
</dbReference>
<feature type="domain" description="Peptide N-acetyl-beta-D-glucosaminyl asparaginase amidase A N-terminal" evidence="2">
    <location>
        <begin position="241"/>
        <end position="557"/>
    </location>
</feature>
<evidence type="ECO:0000313" key="3">
    <source>
        <dbReference type="EMBL" id="RMZ66052.1"/>
    </source>
</evidence>
<sequence>MGHGYLSLGQAVHVAQNSEGGVDQRLAQFLEKRLAEVWSKLNAQPNTYVLPSDEFALSSKPLGGFGTTIKGVNNTIAPTSTPNQEHFRCFSEELAFYFLCIDETAHERHYWLSHLAFNGVPKTLGFTEFCATDHYWQVSKMVLYMGFGKHKSDGVYAWRIGRSLELDIRTSPARATPSYGSLRVASLFLMLIALFQSTSASSTTPSQPLAHTQSMERRVTNGSSLLQCLQVAPPVLSPAGGCHETLMEYTFARSYGQPFVGQYNPPNCSFNRVTINFTVTSAGRQFDRLALMFLDDTEVFRTSTAEPTQSGIIWSYVKDMSSYLALFKTPQKIIFDLGNLIDDTYTGSWDTVLTATFFTAEDAIKPADVIIPISARKSTQNASSAFVVPDTMAVDTITLPQNAKKAVFSIAACGQATEEFWWSNVLQSDVNAFGNDTTLYGHSAFRELRVFIDGYIAGVAWPFPVIFTGGVVPGFWRPVVGIDAFDLQEDEIDITPFVPLLSDGQPHTFEIQVVGIDNDGSGTGTFTTTVGSNWVVTGKVFIWLDDSEGPTTGTIPTISAPASSIALQSTVHQAGNGSTILDYSIRVSRNVHIESTIHTSTGSKTSVWSQNATFSNSGTLSNSGNDQIVSQSTKGTLSGSSGYQKTLDYPLSVNSSYNAPTGGNVTIDASMDRAKKVLQLGDLAFPNSWKSFYYSHAPHASFDGSVILNRQNGTASYLSVPAQKKSYSAGTTEQRYTLSGMDGSQSEPLYQRHIVAANNSVVYDDESYGRQLRGQSTFAAPGKRFNSGAMYEFAVMPIGAILGRGPA</sequence>
<dbReference type="InterPro" id="IPR056948">
    <property type="entry name" value="PNGaseA_N"/>
</dbReference>
<gene>
    <name evidence="3" type="ORF">GMOD_00005119</name>
</gene>
<accession>A0A3M7LV78</accession>
<dbReference type="AlphaFoldDB" id="A0A3M7LV78"/>
<dbReference type="Pfam" id="PF12222">
    <property type="entry name" value="PNGaseA"/>
    <property type="match status" value="1"/>
</dbReference>
<evidence type="ECO:0000313" key="4">
    <source>
        <dbReference type="Proteomes" id="UP000265663"/>
    </source>
</evidence>
<dbReference type="PANTHER" id="PTHR31104">
    <property type="entry name" value="PEPTIDE-N4-(N-ACETYL-BETA-GLUCOSAMINYL)ASPARAGINE AMIDASE A PROTEIN"/>
    <property type="match status" value="1"/>
</dbReference>
<feature type="region of interest" description="Disordered" evidence="1">
    <location>
        <begin position="618"/>
        <end position="641"/>
    </location>
</feature>
<evidence type="ECO:0000256" key="1">
    <source>
        <dbReference type="SAM" id="MobiDB-lite"/>
    </source>
</evidence>
<dbReference type="Pfam" id="PF25156">
    <property type="entry name" value="PNGase_A_C"/>
    <property type="match status" value="1"/>
</dbReference>
<organism evidence="3 4">
    <name type="scientific">Pyrenophora seminiperda CCB06</name>
    <dbReference type="NCBI Taxonomy" id="1302712"/>
    <lineage>
        <taxon>Eukaryota</taxon>
        <taxon>Fungi</taxon>
        <taxon>Dikarya</taxon>
        <taxon>Ascomycota</taxon>
        <taxon>Pezizomycotina</taxon>
        <taxon>Dothideomycetes</taxon>
        <taxon>Pleosporomycetidae</taxon>
        <taxon>Pleosporales</taxon>
        <taxon>Pleosporineae</taxon>
        <taxon>Pleosporaceae</taxon>
        <taxon>Pyrenophora</taxon>
    </lineage>
</organism>
<keyword evidence="4" id="KW-1185">Reference proteome</keyword>